<dbReference type="PANTHER" id="PTHR43071">
    <property type="entry name" value="2-AMINO-4-HYDROXY-6-HYDROXYMETHYLDIHYDROPTERIDINE PYROPHOSPHOKINASE"/>
    <property type="match status" value="1"/>
</dbReference>
<evidence type="ECO:0000259" key="14">
    <source>
        <dbReference type="Pfam" id="PF01712"/>
    </source>
</evidence>
<dbReference type="InterPro" id="IPR000550">
    <property type="entry name" value="Hppk"/>
</dbReference>
<keyword evidence="8" id="KW-0067">ATP-binding</keyword>
<keyword evidence="5" id="KW-0808">Transferase</keyword>
<dbReference type="SUPFAM" id="SSF52540">
    <property type="entry name" value="P-loop containing nucleoside triphosphate hydrolases"/>
    <property type="match status" value="1"/>
</dbReference>
<dbReference type="EC" id="2.7.6.3" evidence="3"/>
<dbReference type="CDD" id="cd00483">
    <property type="entry name" value="HPPK"/>
    <property type="match status" value="1"/>
</dbReference>
<dbReference type="GO" id="GO:0046656">
    <property type="term" value="P:folic acid biosynthetic process"/>
    <property type="evidence" value="ECO:0007669"/>
    <property type="project" value="UniProtKB-KW"/>
</dbReference>
<dbReference type="InterPro" id="IPR035907">
    <property type="entry name" value="Hppk_sf"/>
</dbReference>
<dbReference type="STRING" id="1300341.I595_896"/>
<organism evidence="15 16">
    <name type="scientific">Croceitalea dokdonensis DOKDO 023</name>
    <dbReference type="NCBI Taxonomy" id="1300341"/>
    <lineage>
        <taxon>Bacteria</taxon>
        <taxon>Pseudomonadati</taxon>
        <taxon>Bacteroidota</taxon>
        <taxon>Flavobacteriia</taxon>
        <taxon>Flavobacteriales</taxon>
        <taxon>Flavobacteriaceae</taxon>
        <taxon>Croceitalea</taxon>
    </lineage>
</organism>
<dbReference type="GO" id="GO:0005524">
    <property type="term" value="F:ATP binding"/>
    <property type="evidence" value="ECO:0007669"/>
    <property type="project" value="UniProtKB-KW"/>
</dbReference>
<dbReference type="GO" id="GO:0046654">
    <property type="term" value="P:tetrahydrofolate biosynthetic process"/>
    <property type="evidence" value="ECO:0007669"/>
    <property type="project" value="UniProtKB-UniPathway"/>
</dbReference>
<dbReference type="InterPro" id="IPR027417">
    <property type="entry name" value="P-loop_NTPase"/>
</dbReference>
<evidence type="ECO:0000259" key="13">
    <source>
        <dbReference type="Pfam" id="PF01288"/>
    </source>
</evidence>
<accession>A0A0P7AGA3</accession>
<protein>
    <recommendedName>
        <fullName evidence="4">2-amino-4-hydroxy-6-hydroxymethyldihydropteridine pyrophosphokinase</fullName>
        <ecNumber evidence="3">2.7.6.3</ecNumber>
    </recommendedName>
    <alternativeName>
        <fullName evidence="11">6-hydroxymethyl-7,8-dihydropterin pyrophosphokinase</fullName>
    </alternativeName>
    <alternativeName>
        <fullName evidence="12">7,8-dihydro-6-hydroxymethylpterin-pyrophosphokinase</fullName>
    </alternativeName>
</protein>
<evidence type="ECO:0000256" key="10">
    <source>
        <dbReference type="ARBA" id="ARBA00029409"/>
    </source>
</evidence>
<dbReference type="InterPro" id="IPR031314">
    <property type="entry name" value="DNK_dom"/>
</dbReference>
<sequence>MSDCFVYFALANMIATTTAYISIGSNQGKRLANLQNAILHFNMDGTEVIATSHVYENAAMGFDGADFLNACFCIRTDKSPTELLKHITATEAYFGRKRFTDGQYHSRTVDLDILYYGADCISTDTLTIPHPRMTQRNFVLKPLADIAPQFYHPLEQKDTRNLLQQCQDTSVLCKRKYRLFVSRVALFKQLQFLAIEGTIGAGKTTLAKMISKDFNAKLVLERFADNAFLPKFYEDPERYAFPLEMSFLADRYQQFTDDTSQFDLFKNFMVSDYDIFKSLIFAKVTLQNEEFGLYRKLFNFMYKEVKKPDIYVYLHQNTDRLLENIKKRGRDYEQNISRDYLEKINRGYLNFIKSHPQQTSLLIDLGNLDFVSNPADYRSILEKIGAALMDVLN</sequence>
<evidence type="ECO:0000256" key="6">
    <source>
        <dbReference type="ARBA" id="ARBA00022741"/>
    </source>
</evidence>
<dbReference type="EMBL" id="LDJX01000002">
    <property type="protein sequence ID" value="KPM32480.1"/>
    <property type="molecule type" value="Genomic_DNA"/>
</dbReference>
<feature type="domain" description="Deoxynucleoside kinase" evidence="14">
    <location>
        <begin position="193"/>
        <end position="384"/>
    </location>
</feature>
<comment type="similarity">
    <text evidence="2">Belongs to the HPPK family.</text>
</comment>
<dbReference type="Proteomes" id="UP000050280">
    <property type="component" value="Unassembled WGS sequence"/>
</dbReference>
<gene>
    <name evidence="15" type="ORF">I595_896</name>
</gene>
<dbReference type="SUPFAM" id="SSF55083">
    <property type="entry name" value="6-hydroxymethyl-7,8-dihydropterin pyrophosphokinase, HPPK"/>
    <property type="match status" value="1"/>
</dbReference>
<dbReference type="Pfam" id="PF01712">
    <property type="entry name" value="dNK"/>
    <property type="match status" value="1"/>
</dbReference>
<evidence type="ECO:0000256" key="2">
    <source>
        <dbReference type="ARBA" id="ARBA00005810"/>
    </source>
</evidence>
<evidence type="ECO:0000256" key="9">
    <source>
        <dbReference type="ARBA" id="ARBA00022909"/>
    </source>
</evidence>
<evidence type="ECO:0000256" key="7">
    <source>
        <dbReference type="ARBA" id="ARBA00022777"/>
    </source>
</evidence>
<comment type="caution">
    <text evidence="15">The sequence shown here is derived from an EMBL/GenBank/DDBJ whole genome shotgun (WGS) entry which is preliminary data.</text>
</comment>
<evidence type="ECO:0000256" key="3">
    <source>
        <dbReference type="ARBA" id="ARBA00013253"/>
    </source>
</evidence>
<evidence type="ECO:0000256" key="11">
    <source>
        <dbReference type="ARBA" id="ARBA00029766"/>
    </source>
</evidence>
<evidence type="ECO:0000256" key="1">
    <source>
        <dbReference type="ARBA" id="ARBA00005051"/>
    </source>
</evidence>
<evidence type="ECO:0000256" key="12">
    <source>
        <dbReference type="ARBA" id="ARBA00033413"/>
    </source>
</evidence>
<dbReference type="GO" id="GO:0003848">
    <property type="term" value="F:2-amino-4-hydroxy-6-hydroxymethyldihydropteridine diphosphokinase activity"/>
    <property type="evidence" value="ECO:0007669"/>
    <property type="project" value="UniProtKB-EC"/>
</dbReference>
<dbReference type="Gene3D" id="3.30.70.560">
    <property type="entry name" value="7,8-Dihydro-6-hydroxymethylpterin-pyrophosphokinase HPPK"/>
    <property type="match status" value="1"/>
</dbReference>
<dbReference type="PATRIC" id="fig|1300341.3.peg.1113"/>
<feature type="domain" description="7,8-dihydro-6-hydroxymethylpterin-pyrophosphokinase" evidence="13">
    <location>
        <begin position="20"/>
        <end position="148"/>
    </location>
</feature>
<name>A0A0P7AGA3_9FLAO</name>
<keyword evidence="16" id="KW-1185">Reference proteome</keyword>
<dbReference type="GO" id="GO:0016301">
    <property type="term" value="F:kinase activity"/>
    <property type="evidence" value="ECO:0007669"/>
    <property type="project" value="UniProtKB-KW"/>
</dbReference>
<dbReference type="AlphaFoldDB" id="A0A0P7AGA3"/>
<keyword evidence="9" id="KW-0289">Folate biosynthesis</keyword>
<dbReference type="UniPathway" id="UPA00077">
    <property type="reaction ID" value="UER00155"/>
</dbReference>
<reference evidence="15 16" key="1">
    <citation type="submission" date="2015-09" db="EMBL/GenBank/DDBJ databases">
        <title>Genome sequence of the marine flavobacterium Croceitalea dokdonensis DOKDO 023 that contains proton- and sodium-pumping rhodopsins.</title>
        <authorList>
            <person name="Kwon S.-K."/>
            <person name="Lee H.K."/>
            <person name="Kwak M.-J."/>
            <person name="Kim J.F."/>
        </authorList>
    </citation>
    <scope>NUCLEOTIDE SEQUENCE [LARGE SCALE GENOMIC DNA]</scope>
    <source>
        <strain evidence="15 16">DOKDO 023</strain>
    </source>
</reference>
<comment type="function">
    <text evidence="10">Catalyzes the transfer of pyrophosphate from adenosine triphosphate (ATP) to 6-hydroxymethyl-7,8-dihydropterin, an enzymatic step in folate biosynthesis pathway.</text>
</comment>
<comment type="pathway">
    <text evidence="1">Cofactor biosynthesis; tetrahydrofolate biosynthesis; 2-amino-4-hydroxy-6-hydroxymethyl-7,8-dihydropteridine diphosphate from 7,8-dihydroneopterin triphosphate: step 4/4.</text>
</comment>
<dbReference type="RefSeq" id="WP_245628222.1">
    <property type="nucleotide sequence ID" value="NZ_LDJX01000002.1"/>
</dbReference>
<keyword evidence="7 15" id="KW-0418">Kinase</keyword>
<evidence type="ECO:0000256" key="4">
    <source>
        <dbReference type="ARBA" id="ARBA00016218"/>
    </source>
</evidence>
<evidence type="ECO:0000313" key="15">
    <source>
        <dbReference type="EMBL" id="KPM32480.1"/>
    </source>
</evidence>
<keyword evidence="6" id="KW-0547">Nucleotide-binding</keyword>
<evidence type="ECO:0000313" key="16">
    <source>
        <dbReference type="Proteomes" id="UP000050280"/>
    </source>
</evidence>
<evidence type="ECO:0000256" key="5">
    <source>
        <dbReference type="ARBA" id="ARBA00022679"/>
    </source>
</evidence>
<evidence type="ECO:0000256" key="8">
    <source>
        <dbReference type="ARBA" id="ARBA00022840"/>
    </source>
</evidence>
<dbReference type="NCBIfam" id="TIGR01498">
    <property type="entry name" value="folK"/>
    <property type="match status" value="1"/>
</dbReference>
<dbReference type="CDD" id="cd01673">
    <property type="entry name" value="dNK"/>
    <property type="match status" value="1"/>
</dbReference>
<dbReference type="Gene3D" id="3.40.50.300">
    <property type="entry name" value="P-loop containing nucleotide triphosphate hydrolases"/>
    <property type="match status" value="1"/>
</dbReference>
<dbReference type="Pfam" id="PF01288">
    <property type="entry name" value="HPPK"/>
    <property type="match status" value="1"/>
</dbReference>
<dbReference type="PANTHER" id="PTHR43071:SF1">
    <property type="entry name" value="2-AMINO-4-HYDROXY-6-HYDROXYMETHYLDIHYDROPTERIDINE PYROPHOSPHOKINASE"/>
    <property type="match status" value="1"/>
</dbReference>
<proteinExistence type="inferred from homology"/>